<evidence type="ECO:0000313" key="2">
    <source>
        <dbReference type="EMBL" id="CAA9313853.1"/>
    </source>
</evidence>
<dbReference type="AlphaFoldDB" id="A0A6J4KXJ9"/>
<sequence>DRHQAARLPLGLLRRRGRGRPRDVGAAFRAGPGAGQPDRGDARHRPRRLPHRPPPRPPGLAGGEAPRPPPRRRSLRARVLGPRDAPARRGGAQHPRGARRRGHLRRLLRLGFGRAAAPRAHAAPPLPRHGRRLHLLHHRLLLRHRADAAAAHPGHHGGAAGPRDRLGGHPAPREADALLRRAGGEERHRQLGRRRAARLPAADARGGGGRGAAGEHLALPRRHGGGPQRRVGADPSRHRRGDDAGHGARAGRGGARGPRLPGVALCRLGQAARLRPRRSRWRSQNSGLG</sequence>
<proteinExistence type="predicted"/>
<accession>A0A6J4KXJ9</accession>
<feature type="region of interest" description="Disordered" evidence="1">
    <location>
        <begin position="1"/>
        <end position="104"/>
    </location>
</feature>
<name>A0A6J4KXJ9_9BACT</name>
<evidence type="ECO:0000256" key="1">
    <source>
        <dbReference type="SAM" id="MobiDB-lite"/>
    </source>
</evidence>
<organism evidence="2">
    <name type="scientific">uncultured Gemmatimonadaceae bacterium</name>
    <dbReference type="NCBI Taxonomy" id="246130"/>
    <lineage>
        <taxon>Bacteria</taxon>
        <taxon>Pseudomonadati</taxon>
        <taxon>Gemmatimonadota</taxon>
        <taxon>Gemmatimonadia</taxon>
        <taxon>Gemmatimonadales</taxon>
        <taxon>Gemmatimonadaceae</taxon>
        <taxon>environmental samples</taxon>
    </lineage>
</organism>
<reference evidence="2" key="1">
    <citation type="submission" date="2020-02" db="EMBL/GenBank/DDBJ databases">
        <authorList>
            <person name="Meier V. D."/>
        </authorList>
    </citation>
    <scope>NUCLEOTIDE SEQUENCE</scope>
    <source>
        <strain evidence="2">AVDCRST_MAG40</strain>
    </source>
</reference>
<feature type="non-terminal residue" evidence="2">
    <location>
        <position position="289"/>
    </location>
</feature>
<feature type="compositionally biased region" description="Basic residues" evidence="1">
    <location>
        <begin position="44"/>
        <end position="54"/>
    </location>
</feature>
<feature type="region of interest" description="Disordered" evidence="1">
    <location>
        <begin position="149"/>
        <end position="262"/>
    </location>
</feature>
<protein>
    <submittedName>
        <fullName evidence="2">Uncharacterized protein</fullName>
    </submittedName>
</protein>
<feature type="compositionally biased region" description="Basic and acidic residues" evidence="1">
    <location>
        <begin position="162"/>
        <end position="189"/>
    </location>
</feature>
<dbReference type="EMBL" id="CADCTX010000337">
    <property type="protein sequence ID" value="CAA9313853.1"/>
    <property type="molecule type" value="Genomic_DNA"/>
</dbReference>
<feature type="compositionally biased region" description="Basic and acidic residues" evidence="1">
    <location>
        <begin position="231"/>
        <end position="246"/>
    </location>
</feature>
<gene>
    <name evidence="2" type="ORF">AVDCRST_MAG40-1131</name>
</gene>
<feature type="non-terminal residue" evidence="2">
    <location>
        <position position="1"/>
    </location>
</feature>